<sequence length="457" mass="50326">MKPAVAVVPAPAEEYDEFVAVPVGSPCSLPSVTAQVSQGKPPASCYVVGSVPVEFSDGESEEHFGGVDSQELSSPRPQDSSEEHFGGVDSQELSSRDLKVRWCHVRRETLPGMRLADANPSSKLGGCPDHRAKVLRISAKLLSAGFCALCGYRSYMTAGYEKWSHTLYAMEAVAFFLLLATVSSSDAFRELMQVRIPEMQKTLGSRLQASLKFDLLPIGVYLVILLLCFVVLVQLHPKSIAHPYPISSAIQRLGWAFVLLRLNRSMMILLDLFAVSYAQDPADFESAYEGWAYIAAFAGEISHWTGAAYFHLSTFALLGIFPLLAEVLMGLQDNTDWLLSHLIMNITNCCLALHVLHRAAAVGHQQDSAVVSVNSLQWTLTWQQRHRQHLFVAYMRQSEVGTYVYGIRVTNSLLAKLVPVLVTGGSFALARILALPHESKAELVQQWNHLLQALGVQ</sequence>
<feature type="transmembrane region" description="Helical" evidence="2">
    <location>
        <begin position="209"/>
        <end position="232"/>
    </location>
</feature>
<organism evidence="3 4">
    <name type="scientific">Symbiodinium necroappetens</name>
    <dbReference type="NCBI Taxonomy" id="1628268"/>
    <lineage>
        <taxon>Eukaryota</taxon>
        <taxon>Sar</taxon>
        <taxon>Alveolata</taxon>
        <taxon>Dinophyceae</taxon>
        <taxon>Suessiales</taxon>
        <taxon>Symbiodiniaceae</taxon>
        <taxon>Symbiodinium</taxon>
    </lineage>
</organism>
<evidence type="ECO:0000313" key="3">
    <source>
        <dbReference type="EMBL" id="CAE7725510.1"/>
    </source>
</evidence>
<comment type="caution">
    <text evidence="3">The sequence shown here is derived from an EMBL/GenBank/DDBJ whole genome shotgun (WGS) entry which is preliminary data.</text>
</comment>
<evidence type="ECO:0000256" key="1">
    <source>
        <dbReference type="SAM" id="MobiDB-lite"/>
    </source>
</evidence>
<dbReference type="Proteomes" id="UP000601435">
    <property type="component" value="Unassembled WGS sequence"/>
</dbReference>
<feature type="region of interest" description="Disordered" evidence="1">
    <location>
        <begin position="58"/>
        <end position="92"/>
    </location>
</feature>
<name>A0A812XA54_9DINO</name>
<gene>
    <name evidence="3" type="ORF">SNEC2469_LOCUS20940</name>
</gene>
<reference evidence="3" key="1">
    <citation type="submission" date="2021-02" db="EMBL/GenBank/DDBJ databases">
        <authorList>
            <person name="Dougan E. K."/>
            <person name="Rhodes N."/>
            <person name="Thang M."/>
            <person name="Chan C."/>
        </authorList>
    </citation>
    <scope>NUCLEOTIDE SEQUENCE</scope>
</reference>
<feature type="transmembrane region" description="Helical" evidence="2">
    <location>
        <begin position="307"/>
        <end position="325"/>
    </location>
</feature>
<accession>A0A812XA54</accession>
<keyword evidence="2" id="KW-0472">Membrane</keyword>
<dbReference type="OrthoDB" id="2349068at2759"/>
<keyword evidence="2" id="KW-1133">Transmembrane helix</keyword>
<proteinExistence type="predicted"/>
<feature type="transmembrane region" description="Helical" evidence="2">
    <location>
        <begin position="167"/>
        <end position="188"/>
    </location>
</feature>
<dbReference type="EMBL" id="CAJNJA010036857">
    <property type="protein sequence ID" value="CAE7725510.1"/>
    <property type="molecule type" value="Genomic_DNA"/>
</dbReference>
<keyword evidence="4" id="KW-1185">Reference proteome</keyword>
<keyword evidence="2" id="KW-0812">Transmembrane</keyword>
<dbReference type="AlphaFoldDB" id="A0A812XA54"/>
<evidence type="ECO:0000313" key="4">
    <source>
        <dbReference type="Proteomes" id="UP000601435"/>
    </source>
</evidence>
<evidence type="ECO:0000256" key="2">
    <source>
        <dbReference type="SAM" id="Phobius"/>
    </source>
</evidence>
<protein>
    <submittedName>
        <fullName evidence="3">Uncharacterized protein</fullName>
    </submittedName>
</protein>